<sequence>MDEVMTAASASAWFRSASSPTSIVPSNVPLLSAVLAFALARFLNLFTTCIGASLFGLAPMEIGNIKHAGSRRRDGILEGCQTLDGILMFLFLCPVP</sequence>
<dbReference type="HOGENOM" id="CLU_2363878_0_0_1"/>
<name>A0A061F5F1_THECC</name>
<keyword evidence="1" id="KW-0472">Membrane</keyword>
<dbReference type="AlphaFoldDB" id="A0A061F5F1"/>
<gene>
    <name evidence="2" type="ORF">TCM_030819</name>
</gene>
<evidence type="ECO:0000313" key="2">
    <source>
        <dbReference type="EMBL" id="EOY12256.1"/>
    </source>
</evidence>
<feature type="transmembrane region" description="Helical" evidence="1">
    <location>
        <begin position="30"/>
        <end position="57"/>
    </location>
</feature>
<reference evidence="2 3" key="1">
    <citation type="journal article" date="2013" name="Genome Biol.">
        <title>The genome sequence of the most widely cultivated cacao type and its use to identify candidate genes regulating pod color.</title>
        <authorList>
            <person name="Motamayor J.C."/>
            <person name="Mockaitis K."/>
            <person name="Schmutz J."/>
            <person name="Haiminen N."/>
            <person name="Iii D.L."/>
            <person name="Cornejo O."/>
            <person name="Findley S.D."/>
            <person name="Zheng P."/>
            <person name="Utro F."/>
            <person name="Royaert S."/>
            <person name="Saski C."/>
            <person name="Jenkins J."/>
            <person name="Podicheti R."/>
            <person name="Zhao M."/>
            <person name="Scheffler B.E."/>
            <person name="Stack J.C."/>
            <person name="Feltus F.A."/>
            <person name="Mustiga G.M."/>
            <person name="Amores F."/>
            <person name="Phillips W."/>
            <person name="Marelli J.P."/>
            <person name="May G.D."/>
            <person name="Shapiro H."/>
            <person name="Ma J."/>
            <person name="Bustamante C.D."/>
            <person name="Schnell R.J."/>
            <person name="Main D."/>
            <person name="Gilbert D."/>
            <person name="Parida L."/>
            <person name="Kuhn D.N."/>
        </authorList>
    </citation>
    <scope>NUCLEOTIDE SEQUENCE [LARGE SCALE GENOMIC DNA]</scope>
    <source>
        <strain evidence="3">cv. Matina 1-6</strain>
    </source>
</reference>
<accession>A0A061F5F1</accession>
<dbReference type="Proteomes" id="UP000026915">
    <property type="component" value="Chromosome 7"/>
</dbReference>
<keyword evidence="1" id="KW-1133">Transmembrane helix</keyword>
<proteinExistence type="predicted"/>
<dbReference type="STRING" id="3641.A0A061F5F1"/>
<evidence type="ECO:0000256" key="1">
    <source>
        <dbReference type="SAM" id="Phobius"/>
    </source>
</evidence>
<dbReference type="InParanoid" id="A0A061F5F1"/>
<dbReference type="Gramene" id="EOY12256">
    <property type="protein sequence ID" value="EOY12256"/>
    <property type="gene ID" value="TCM_030819"/>
</dbReference>
<evidence type="ECO:0000313" key="3">
    <source>
        <dbReference type="Proteomes" id="UP000026915"/>
    </source>
</evidence>
<organism evidence="2 3">
    <name type="scientific">Theobroma cacao</name>
    <name type="common">Cacao</name>
    <name type="synonym">Cocoa</name>
    <dbReference type="NCBI Taxonomy" id="3641"/>
    <lineage>
        <taxon>Eukaryota</taxon>
        <taxon>Viridiplantae</taxon>
        <taxon>Streptophyta</taxon>
        <taxon>Embryophyta</taxon>
        <taxon>Tracheophyta</taxon>
        <taxon>Spermatophyta</taxon>
        <taxon>Magnoliopsida</taxon>
        <taxon>eudicotyledons</taxon>
        <taxon>Gunneridae</taxon>
        <taxon>Pentapetalae</taxon>
        <taxon>rosids</taxon>
        <taxon>malvids</taxon>
        <taxon>Malvales</taxon>
        <taxon>Malvaceae</taxon>
        <taxon>Byttnerioideae</taxon>
        <taxon>Theobroma</taxon>
    </lineage>
</organism>
<keyword evidence="3" id="KW-1185">Reference proteome</keyword>
<dbReference type="EMBL" id="CM001885">
    <property type="protein sequence ID" value="EOY12256.1"/>
    <property type="molecule type" value="Genomic_DNA"/>
</dbReference>
<keyword evidence="1" id="KW-0812">Transmembrane</keyword>
<protein>
    <submittedName>
        <fullName evidence="2">Uncharacterized protein</fullName>
    </submittedName>
</protein>